<name>A0ACB0ZVD4_MELEN</name>
<proteinExistence type="predicted"/>
<dbReference type="Proteomes" id="UP001497535">
    <property type="component" value="Unassembled WGS sequence"/>
</dbReference>
<organism evidence="1 2">
    <name type="scientific">Meloidogyne enterolobii</name>
    <name type="common">Root-knot nematode worm</name>
    <name type="synonym">Meloidogyne mayaguensis</name>
    <dbReference type="NCBI Taxonomy" id="390850"/>
    <lineage>
        <taxon>Eukaryota</taxon>
        <taxon>Metazoa</taxon>
        <taxon>Ecdysozoa</taxon>
        <taxon>Nematoda</taxon>
        <taxon>Chromadorea</taxon>
        <taxon>Rhabditida</taxon>
        <taxon>Tylenchina</taxon>
        <taxon>Tylenchomorpha</taxon>
        <taxon>Tylenchoidea</taxon>
        <taxon>Meloidogynidae</taxon>
        <taxon>Meloidogyninae</taxon>
        <taxon>Meloidogyne</taxon>
    </lineage>
</organism>
<keyword evidence="2" id="KW-1185">Reference proteome</keyword>
<comment type="caution">
    <text evidence="1">The sequence shown here is derived from an EMBL/GenBank/DDBJ whole genome shotgun (WGS) entry which is preliminary data.</text>
</comment>
<gene>
    <name evidence="1" type="ORF">MENTE1834_LOCUS29820</name>
</gene>
<dbReference type="EMBL" id="CAVMJV010000047">
    <property type="protein sequence ID" value="CAK5082529.1"/>
    <property type="molecule type" value="Genomic_DNA"/>
</dbReference>
<accession>A0ACB0ZVD4</accession>
<sequence length="112" mass="12319">MDKVIEFSVESSSKPNLCYILHLQNYYNSNNNKIAISNSIVNSIAGPIINTEQIKTSNSLPNTSIPPPNLLVEVSMPHSSPSSNPDLSINQLSQIAPSSTLTSFFLFHHHKL</sequence>
<reference evidence="1" key="1">
    <citation type="submission" date="2023-11" db="EMBL/GenBank/DDBJ databases">
        <authorList>
            <person name="Poullet M."/>
        </authorList>
    </citation>
    <scope>NUCLEOTIDE SEQUENCE</scope>
    <source>
        <strain evidence="1">E1834</strain>
    </source>
</reference>
<evidence type="ECO:0000313" key="2">
    <source>
        <dbReference type="Proteomes" id="UP001497535"/>
    </source>
</evidence>
<protein>
    <submittedName>
        <fullName evidence="1">Uncharacterized protein</fullName>
    </submittedName>
</protein>
<evidence type="ECO:0000313" key="1">
    <source>
        <dbReference type="EMBL" id="CAK5082529.1"/>
    </source>
</evidence>